<dbReference type="GeneID" id="54358379"/>
<keyword evidence="4" id="KW-1185">Reference proteome</keyword>
<dbReference type="OrthoDB" id="2550922at2759"/>
<evidence type="ECO:0000256" key="2">
    <source>
        <dbReference type="ARBA" id="ARBA00023186"/>
    </source>
</evidence>
<accession>A0A6J3M884</accession>
<dbReference type="Proteomes" id="UP000504637">
    <property type="component" value="Unplaced"/>
</dbReference>
<feature type="non-terminal residue" evidence="5">
    <location>
        <position position="1"/>
    </location>
</feature>
<proteinExistence type="inferred from homology"/>
<dbReference type="Gene3D" id="1.10.4190.10">
    <property type="entry name" value="Urease accessory protein UreF"/>
    <property type="match status" value="1"/>
</dbReference>
<keyword evidence="2" id="KW-0143">Chaperone</keyword>
<comment type="similarity">
    <text evidence="3">Belongs to the UreF family.</text>
</comment>
<dbReference type="Pfam" id="PF01730">
    <property type="entry name" value="UreF"/>
    <property type="match status" value="1"/>
</dbReference>
<sequence length="289" mass="31016">SSHDSLHALLLLSDSALPLGSFAFSSGLESFLGHKKFLATSTGTNTSKSSATWPTQQAQHFQTFLSSSLQNTANIALPYVLAAYYHPELLPQLDNDFDASTPCTVARRASIAQGKALVAVWERALCHSGLWASAGGAPAKARQAHDLLKAFAFSLKTPTASPFQEIFEIPLNAHLAPLFGAVCRAAHLSAADVAYTFLLNHAKAVVSAGVRAGVLGPYQAQAILAGSRLRQDLAENLEKLLGSTSAIADEDPRTAEEWMQKVQDAAICVPVMDLWMGRHELLYSRIFNS</sequence>
<evidence type="ECO:0000313" key="4">
    <source>
        <dbReference type="Proteomes" id="UP000504637"/>
    </source>
</evidence>
<evidence type="ECO:0000256" key="1">
    <source>
        <dbReference type="ARBA" id="ARBA00022988"/>
    </source>
</evidence>
<organism evidence="5">
    <name type="scientific">Dissoconium aciculare CBS 342.82</name>
    <dbReference type="NCBI Taxonomy" id="1314786"/>
    <lineage>
        <taxon>Eukaryota</taxon>
        <taxon>Fungi</taxon>
        <taxon>Dikarya</taxon>
        <taxon>Ascomycota</taxon>
        <taxon>Pezizomycotina</taxon>
        <taxon>Dothideomycetes</taxon>
        <taxon>Dothideomycetidae</taxon>
        <taxon>Mycosphaerellales</taxon>
        <taxon>Dissoconiaceae</taxon>
        <taxon>Dissoconium</taxon>
    </lineage>
</organism>
<name>A0A6J3M884_9PEZI</name>
<reference evidence="5" key="3">
    <citation type="submission" date="2025-08" db="UniProtKB">
        <authorList>
            <consortium name="RefSeq"/>
        </authorList>
    </citation>
    <scope>IDENTIFICATION</scope>
    <source>
        <strain evidence="5">CBS 342.82</strain>
    </source>
</reference>
<dbReference type="PANTHER" id="PTHR33620:SF1">
    <property type="entry name" value="UREASE ACCESSORY PROTEIN F"/>
    <property type="match status" value="1"/>
</dbReference>
<dbReference type="InterPro" id="IPR002639">
    <property type="entry name" value="UreF"/>
</dbReference>
<dbReference type="PANTHER" id="PTHR33620">
    <property type="entry name" value="UREASE ACCESSORY PROTEIN F"/>
    <property type="match status" value="1"/>
</dbReference>
<gene>
    <name evidence="5" type="ORF">K489DRAFT_307065</name>
</gene>
<reference evidence="5" key="1">
    <citation type="submission" date="2020-01" db="EMBL/GenBank/DDBJ databases">
        <authorList>
            <consortium name="DOE Joint Genome Institute"/>
            <person name="Haridas S."/>
            <person name="Albert R."/>
            <person name="Binder M."/>
            <person name="Bloem J."/>
            <person name="Labutti K."/>
            <person name="Salamov A."/>
            <person name="Andreopoulos B."/>
            <person name="Baker S.E."/>
            <person name="Barry K."/>
            <person name="Bills G."/>
            <person name="Bluhm B.H."/>
            <person name="Cannon C."/>
            <person name="Castanera R."/>
            <person name="Culley D.E."/>
            <person name="Daum C."/>
            <person name="Ezra D."/>
            <person name="Gonzalez J.B."/>
            <person name="Henrissat B."/>
            <person name="Kuo A."/>
            <person name="Liang C."/>
            <person name="Lipzen A."/>
            <person name="Lutzoni F."/>
            <person name="Magnuson J."/>
            <person name="Mondo S."/>
            <person name="Nolan M."/>
            <person name="Ohm R."/>
            <person name="Pangilinan J."/>
            <person name="Park H.-J."/>
            <person name="Ramirez L."/>
            <person name="Alfaro M."/>
            <person name="Sun H."/>
            <person name="Tritt A."/>
            <person name="Yoshinaga Y."/>
            <person name="Zwiers L.-H."/>
            <person name="Turgeon B.G."/>
            <person name="Goodwin S.B."/>
            <person name="Spatafora J.W."/>
            <person name="Crous P.W."/>
            <person name="Grigoriev I.V."/>
        </authorList>
    </citation>
    <scope>NUCLEOTIDE SEQUENCE</scope>
    <source>
        <strain evidence="5">CBS 342.82</strain>
    </source>
</reference>
<evidence type="ECO:0000313" key="5">
    <source>
        <dbReference type="RefSeq" id="XP_033460093.1"/>
    </source>
</evidence>
<keyword evidence="1" id="KW-0996">Nickel insertion</keyword>
<dbReference type="AlphaFoldDB" id="A0A6J3M884"/>
<evidence type="ECO:0000256" key="3">
    <source>
        <dbReference type="ARBA" id="ARBA00046339"/>
    </source>
</evidence>
<reference evidence="5" key="2">
    <citation type="submission" date="2020-04" db="EMBL/GenBank/DDBJ databases">
        <authorList>
            <consortium name="NCBI Genome Project"/>
        </authorList>
    </citation>
    <scope>NUCLEOTIDE SEQUENCE</scope>
    <source>
        <strain evidence="5">CBS 342.82</strain>
    </source>
</reference>
<dbReference type="RefSeq" id="XP_033460093.1">
    <property type="nucleotide sequence ID" value="XM_033600579.1"/>
</dbReference>
<protein>
    <recommendedName>
        <fullName evidence="6">Urease accessory protein UreF</fullName>
    </recommendedName>
</protein>
<dbReference type="InterPro" id="IPR038277">
    <property type="entry name" value="UreF_sf"/>
</dbReference>
<evidence type="ECO:0008006" key="6">
    <source>
        <dbReference type="Google" id="ProtNLM"/>
    </source>
</evidence>
<dbReference type="GO" id="GO:0016151">
    <property type="term" value="F:nickel cation binding"/>
    <property type="evidence" value="ECO:0007669"/>
    <property type="project" value="InterPro"/>
</dbReference>